<keyword evidence="3 12" id="KW-0479">Metal-binding</keyword>
<dbReference type="AlphaFoldDB" id="A0A4S4KFP9"/>
<dbReference type="EC" id="3.6.1.66" evidence="12"/>
<dbReference type="GO" id="GO:0036222">
    <property type="term" value="F:XTP diphosphatase activity"/>
    <property type="evidence" value="ECO:0007669"/>
    <property type="project" value="UniProtKB-UniRule"/>
</dbReference>
<keyword evidence="12" id="KW-0539">Nucleus</keyword>
<feature type="binding site" evidence="12">
    <location>
        <position position="67"/>
    </location>
    <ligand>
        <name>Mg(2+)</name>
        <dbReference type="ChEBI" id="CHEBI:18420"/>
    </ligand>
</feature>
<evidence type="ECO:0000256" key="1">
    <source>
        <dbReference type="ARBA" id="ARBA00008023"/>
    </source>
</evidence>
<comment type="catalytic activity">
    <reaction evidence="11">
        <text>N(6)-hydroxy-dATP + H2O = N(6)-hydroxy-dAMP + diphosphate + H(+)</text>
        <dbReference type="Rhea" id="RHEA:83971"/>
        <dbReference type="ChEBI" id="CHEBI:15377"/>
        <dbReference type="ChEBI" id="CHEBI:15378"/>
        <dbReference type="ChEBI" id="CHEBI:33019"/>
        <dbReference type="ChEBI" id="CHEBI:233529"/>
        <dbReference type="ChEBI" id="CHEBI:233530"/>
    </reaction>
    <physiologicalReaction direction="left-to-right" evidence="11">
        <dbReference type="Rhea" id="RHEA:83972"/>
    </physiologicalReaction>
</comment>
<evidence type="ECO:0000256" key="5">
    <source>
        <dbReference type="ARBA" id="ARBA00022801"/>
    </source>
</evidence>
<keyword evidence="12" id="KW-0464">Manganese</keyword>
<dbReference type="GO" id="GO:0000166">
    <property type="term" value="F:nucleotide binding"/>
    <property type="evidence" value="ECO:0007669"/>
    <property type="project" value="UniProtKB-KW"/>
</dbReference>
<feature type="binding site" evidence="12">
    <location>
        <begin position="10"/>
        <end position="15"/>
    </location>
    <ligand>
        <name>ITP</name>
        <dbReference type="ChEBI" id="CHEBI:61402"/>
    </ligand>
</feature>
<evidence type="ECO:0000313" key="14">
    <source>
        <dbReference type="Proteomes" id="UP000309038"/>
    </source>
</evidence>
<comment type="catalytic activity">
    <reaction evidence="12">
        <text>XTP + H2O = XMP + diphosphate + H(+)</text>
        <dbReference type="Rhea" id="RHEA:28610"/>
        <dbReference type="ChEBI" id="CHEBI:15377"/>
        <dbReference type="ChEBI" id="CHEBI:15378"/>
        <dbReference type="ChEBI" id="CHEBI:33019"/>
        <dbReference type="ChEBI" id="CHEBI:57464"/>
        <dbReference type="ChEBI" id="CHEBI:61314"/>
        <dbReference type="EC" id="3.6.1.66"/>
    </reaction>
</comment>
<evidence type="ECO:0000256" key="7">
    <source>
        <dbReference type="ARBA" id="ARBA00023080"/>
    </source>
</evidence>
<protein>
    <recommendedName>
        <fullName evidence="12">Inosine triphosphate pyrophosphatase</fullName>
        <shortName evidence="12">ITPase</shortName>
        <shortName evidence="12">Inosine triphosphatase</shortName>
        <ecNumber evidence="12">3.6.1.66</ecNumber>
    </recommendedName>
    <alternativeName>
        <fullName evidence="12">Non-canonical purine NTP pyrophosphatase</fullName>
    </alternativeName>
    <alternativeName>
        <fullName evidence="12">Non-standard purine NTP pyrophosphatase</fullName>
    </alternativeName>
    <alternativeName>
        <fullName evidence="12">Nucleoside-triphosphate diphosphatase</fullName>
    </alternativeName>
    <alternativeName>
        <fullName evidence="12">Nucleoside-triphosphate pyrophosphatase</fullName>
        <shortName evidence="12">NTPase</shortName>
    </alternativeName>
    <alternativeName>
        <fullName evidence="12">XTP/dITP diphosphatase</fullName>
    </alternativeName>
</protein>
<evidence type="ECO:0000256" key="11">
    <source>
        <dbReference type="ARBA" id="ARBA00093271"/>
    </source>
</evidence>
<dbReference type="Gene3D" id="3.90.950.10">
    <property type="match status" value="1"/>
</dbReference>
<feature type="binding site" evidence="12">
    <location>
        <begin position="67"/>
        <end position="68"/>
    </location>
    <ligand>
        <name>ITP</name>
        <dbReference type="ChEBI" id="CHEBI:61402"/>
    </ligand>
</feature>
<gene>
    <name evidence="13" type="ORF">EW026_g4927</name>
</gene>
<evidence type="ECO:0000256" key="4">
    <source>
        <dbReference type="ARBA" id="ARBA00022741"/>
    </source>
</evidence>
<comment type="catalytic activity">
    <reaction evidence="10">
        <text>dITP + H2O = dIMP + diphosphate + H(+)</text>
        <dbReference type="Rhea" id="RHEA:28342"/>
        <dbReference type="ChEBI" id="CHEBI:15377"/>
        <dbReference type="ChEBI" id="CHEBI:15378"/>
        <dbReference type="ChEBI" id="CHEBI:33019"/>
        <dbReference type="ChEBI" id="CHEBI:61194"/>
        <dbReference type="ChEBI" id="CHEBI:61382"/>
        <dbReference type="EC" id="3.6.1.66"/>
    </reaction>
    <physiologicalReaction direction="left-to-right" evidence="10">
        <dbReference type="Rhea" id="RHEA:28343"/>
    </physiologicalReaction>
</comment>
<comment type="similarity">
    <text evidence="1 12">Belongs to the HAM1 NTPase family.</text>
</comment>
<dbReference type="GO" id="GO:0035870">
    <property type="term" value="F:dITP diphosphatase activity"/>
    <property type="evidence" value="ECO:0007669"/>
    <property type="project" value="UniProtKB-UniRule"/>
</dbReference>
<dbReference type="PANTHER" id="PTHR11067:SF9">
    <property type="entry name" value="INOSINE TRIPHOSPHATE PYROPHOSPHATASE"/>
    <property type="match status" value="1"/>
</dbReference>
<dbReference type="GO" id="GO:0046872">
    <property type="term" value="F:metal ion binding"/>
    <property type="evidence" value="ECO:0007669"/>
    <property type="project" value="UniProtKB-KW"/>
</dbReference>
<name>A0A4S4KFP9_9APHY</name>
<comment type="cofactor">
    <cofactor evidence="12">
        <name>Mg(2+)</name>
        <dbReference type="ChEBI" id="CHEBI:18420"/>
    </cofactor>
    <cofactor evidence="12">
        <name>Mn(2+)</name>
        <dbReference type="ChEBI" id="CHEBI:29035"/>
    </cofactor>
    <text evidence="12">Binds 1 divalent metal cation per subunit; can use either Mg(2+) or Mn(2+).</text>
</comment>
<dbReference type="FunFam" id="3.90.950.10:FF:000003">
    <property type="entry name" value="Inosine triphosphate pyrophosphatase"/>
    <property type="match status" value="1"/>
</dbReference>
<evidence type="ECO:0000313" key="13">
    <source>
        <dbReference type="EMBL" id="THG97004.1"/>
    </source>
</evidence>
<dbReference type="EMBL" id="SGPJ01000196">
    <property type="protein sequence ID" value="THG97004.1"/>
    <property type="molecule type" value="Genomic_DNA"/>
</dbReference>
<dbReference type="CDD" id="cd00515">
    <property type="entry name" value="HAM1"/>
    <property type="match status" value="1"/>
</dbReference>
<keyword evidence="2 12" id="KW-0963">Cytoplasm</keyword>
<keyword evidence="4 12" id="KW-0547">Nucleotide-binding</keyword>
<comment type="caution">
    <text evidence="13">The sequence shown here is derived from an EMBL/GenBank/DDBJ whole genome shotgun (WGS) entry which is preliminary data.</text>
</comment>
<accession>A0A4S4KFP9</accession>
<dbReference type="GO" id="GO:0005634">
    <property type="term" value="C:nucleus"/>
    <property type="evidence" value="ECO:0007669"/>
    <property type="project" value="UniProtKB-SubCell"/>
</dbReference>
<dbReference type="SUPFAM" id="SSF52972">
    <property type="entry name" value="ITPase-like"/>
    <property type="match status" value="1"/>
</dbReference>
<evidence type="ECO:0000256" key="10">
    <source>
        <dbReference type="ARBA" id="ARBA00093255"/>
    </source>
</evidence>
<proteinExistence type="inferred from homology"/>
<organism evidence="13 14">
    <name type="scientific">Hermanssonia centrifuga</name>
    <dbReference type="NCBI Taxonomy" id="98765"/>
    <lineage>
        <taxon>Eukaryota</taxon>
        <taxon>Fungi</taxon>
        <taxon>Dikarya</taxon>
        <taxon>Basidiomycota</taxon>
        <taxon>Agaricomycotina</taxon>
        <taxon>Agaricomycetes</taxon>
        <taxon>Polyporales</taxon>
        <taxon>Meruliaceae</taxon>
        <taxon>Hermanssonia</taxon>
    </lineage>
</organism>
<comment type="function">
    <text evidence="12">Pyrophosphatase that hydrolyzes non-canonical purine nucleotides such as inosine triphosphate (ITP), deoxyinosine triphosphate (dITP) or xanthosine 5'-triphosphate (XTP) to their respective monophosphate derivatives. The enzyme does not distinguish between the deoxy- and ribose forms. Probably excludes non-canonical purines from RNA and DNA precursor pools, thus preventing their incorporation into RNA and DNA and avoiding chromosomal lesions.</text>
</comment>
<evidence type="ECO:0000256" key="12">
    <source>
        <dbReference type="HAMAP-Rule" id="MF_03148"/>
    </source>
</evidence>
<keyword evidence="7 12" id="KW-0546">Nucleotide metabolism</keyword>
<keyword evidence="5 12" id="KW-0378">Hydrolase</keyword>
<evidence type="ECO:0000256" key="6">
    <source>
        <dbReference type="ARBA" id="ARBA00022842"/>
    </source>
</evidence>
<evidence type="ECO:0000256" key="2">
    <source>
        <dbReference type="ARBA" id="ARBA00022490"/>
    </source>
</evidence>
<comment type="caution">
    <text evidence="12">Lacks conserved residue(s) required for the propagation of feature annotation.</text>
</comment>
<feature type="binding site" evidence="12">
    <location>
        <begin position="143"/>
        <end position="146"/>
    </location>
    <ligand>
        <name>ITP</name>
        <dbReference type="ChEBI" id="CHEBI:61402"/>
    </ligand>
</feature>
<dbReference type="GO" id="GO:0036220">
    <property type="term" value="F:ITP diphosphatase activity"/>
    <property type="evidence" value="ECO:0007669"/>
    <property type="project" value="UniProtKB-UniRule"/>
</dbReference>
<feature type="binding site" evidence="12">
    <location>
        <position position="39"/>
    </location>
    <ligand>
        <name>Mg(2+)</name>
        <dbReference type="ChEBI" id="CHEBI:18420"/>
    </ligand>
</feature>
<dbReference type="GO" id="GO:0009204">
    <property type="term" value="P:deoxyribonucleoside triphosphate catabolic process"/>
    <property type="evidence" value="ECO:0007669"/>
    <property type="project" value="UniProtKB-UniRule"/>
</dbReference>
<dbReference type="HAMAP" id="MF_03148">
    <property type="entry name" value="HAM1_NTPase"/>
    <property type="match status" value="1"/>
</dbReference>
<dbReference type="Proteomes" id="UP000309038">
    <property type="component" value="Unassembled WGS sequence"/>
</dbReference>
<dbReference type="InterPro" id="IPR029001">
    <property type="entry name" value="ITPase-like_fam"/>
</dbReference>
<comment type="subunit">
    <text evidence="12">Homodimer.</text>
</comment>
<comment type="catalytic activity">
    <reaction evidence="9">
        <text>ITP + H2O = IMP + diphosphate + H(+)</text>
        <dbReference type="Rhea" id="RHEA:29399"/>
        <dbReference type="ChEBI" id="CHEBI:15377"/>
        <dbReference type="ChEBI" id="CHEBI:15378"/>
        <dbReference type="ChEBI" id="CHEBI:33019"/>
        <dbReference type="ChEBI" id="CHEBI:58053"/>
        <dbReference type="ChEBI" id="CHEBI:61402"/>
        <dbReference type="EC" id="3.6.1.66"/>
    </reaction>
    <physiologicalReaction direction="left-to-right" evidence="9">
        <dbReference type="Rhea" id="RHEA:29400"/>
    </physiologicalReaction>
</comment>
<dbReference type="InterPro" id="IPR002637">
    <property type="entry name" value="RdgB/HAM1"/>
</dbReference>
<evidence type="ECO:0000256" key="3">
    <source>
        <dbReference type="ARBA" id="ARBA00022723"/>
    </source>
</evidence>
<comment type="subcellular location">
    <subcellularLocation>
        <location evidence="12">Cytoplasm</location>
    </subcellularLocation>
    <subcellularLocation>
        <location evidence="12">Nucleus</location>
    </subcellularLocation>
</comment>
<dbReference type="GO" id="GO:0005737">
    <property type="term" value="C:cytoplasm"/>
    <property type="evidence" value="ECO:0007669"/>
    <property type="project" value="UniProtKB-SubCell"/>
</dbReference>
<evidence type="ECO:0000256" key="9">
    <source>
        <dbReference type="ARBA" id="ARBA00093218"/>
    </source>
</evidence>
<comment type="function">
    <text evidence="8">Pyrophosphatase that hydrolyzes the non-canonical purine nucleotides inosine triphosphate (ITP), deoxyinosine triphosphate (dITP) as well as 2'-deoxy-N-6-hydroxylaminopurine triphosphate (dHAPTP) and xanthosine 5'-triphosphate (XTP) to their respective monophosphate derivatives. The enzyme does not distinguish between the deoxy- and ribose forms. Probably excludes non-canonical purines from RNA and DNA precursor pools, thus preventing their incorporation into RNA and DNA and avoiding chromosomal lesions.</text>
</comment>
<dbReference type="InterPro" id="IPR027502">
    <property type="entry name" value="ITPase"/>
</dbReference>
<dbReference type="GO" id="GO:0009117">
    <property type="term" value="P:nucleotide metabolic process"/>
    <property type="evidence" value="ECO:0007669"/>
    <property type="project" value="UniProtKB-KW"/>
</dbReference>
<keyword evidence="6 12" id="KW-0460">Magnesium</keyword>
<feature type="binding site" evidence="12">
    <location>
        <position position="51"/>
    </location>
    <ligand>
        <name>ITP</name>
        <dbReference type="ChEBI" id="CHEBI:61402"/>
    </ligand>
</feature>
<dbReference type="PANTHER" id="PTHR11067">
    <property type="entry name" value="INOSINE TRIPHOSPHATE PYROPHOSPHATASE/HAM1 PROTEIN"/>
    <property type="match status" value="1"/>
</dbReference>
<evidence type="ECO:0000256" key="8">
    <source>
        <dbReference type="ARBA" id="ARBA00054940"/>
    </source>
</evidence>
<sequence length="204" mass="22188">MTSTPLVFVTGNAMKLQEARAILLDAKVEITSQDLDVPELQGTTQEIAREKCRRAAEILQGPCITEDTALCFEALNGLPGPYIKSFLKELGLDGLNTLLTGFPTNAAHALCTFAYSAGPGTEPILFEGRTDGKIVPPRGAGKFGWNPIFEVDGTGKTLSSYAWSLLPDVDLYQLHILQEVICKYLATRTSDMIGKTIGIKLFMF</sequence>
<dbReference type="Pfam" id="PF01725">
    <property type="entry name" value="Ham1p_like"/>
    <property type="match status" value="1"/>
</dbReference>
<reference evidence="13 14" key="1">
    <citation type="submission" date="2019-02" db="EMBL/GenBank/DDBJ databases">
        <title>Genome sequencing of the rare red list fungi Phlebia centrifuga.</title>
        <authorList>
            <person name="Buettner E."/>
            <person name="Kellner H."/>
        </authorList>
    </citation>
    <scope>NUCLEOTIDE SEQUENCE [LARGE SCALE GENOMIC DNA]</scope>
    <source>
        <strain evidence="13 14">DSM 108282</strain>
    </source>
</reference>
<keyword evidence="14" id="KW-1185">Reference proteome</keyword>